<dbReference type="PANTHER" id="PTHR37691">
    <property type="entry name" value="BLR3518 PROTEIN"/>
    <property type="match status" value="1"/>
</dbReference>
<dbReference type="PANTHER" id="PTHR37691:SF1">
    <property type="entry name" value="BLR3518 PROTEIN"/>
    <property type="match status" value="1"/>
</dbReference>
<evidence type="ECO:0000313" key="3">
    <source>
        <dbReference type="Proteomes" id="UP001381174"/>
    </source>
</evidence>
<comment type="caution">
    <text evidence="2">The sequence shown here is derived from an EMBL/GenBank/DDBJ whole genome shotgun (WGS) entry which is preliminary data.</text>
</comment>
<organism evidence="2 3">
    <name type="scientific">Fulvimonas yonginensis</name>
    <dbReference type="NCBI Taxonomy" id="1495200"/>
    <lineage>
        <taxon>Bacteria</taxon>
        <taxon>Pseudomonadati</taxon>
        <taxon>Pseudomonadota</taxon>
        <taxon>Gammaproteobacteria</taxon>
        <taxon>Lysobacterales</taxon>
        <taxon>Rhodanobacteraceae</taxon>
        <taxon>Fulvimonas</taxon>
    </lineage>
</organism>
<proteinExistence type="predicted"/>
<keyword evidence="1" id="KW-1133">Transmembrane helix</keyword>
<evidence type="ECO:0000256" key="1">
    <source>
        <dbReference type="SAM" id="Phobius"/>
    </source>
</evidence>
<dbReference type="EMBL" id="JBBBNY010000002">
    <property type="protein sequence ID" value="MEI7035964.1"/>
    <property type="molecule type" value="Genomic_DNA"/>
</dbReference>
<evidence type="ECO:0000313" key="2">
    <source>
        <dbReference type="EMBL" id="MEI7035964.1"/>
    </source>
</evidence>
<protein>
    <submittedName>
        <fullName evidence="2">DsrE family protein</fullName>
    </submittedName>
</protein>
<feature type="transmembrane region" description="Helical" evidence="1">
    <location>
        <begin position="23"/>
        <end position="44"/>
    </location>
</feature>
<sequence>MSYDKATTMPPDAELAPSNPRRVLAWAGIALALLLACGAAVALLGTQTHPDPRLTYPRIHGAGGVLPVGPHALMPSVTADHRLYVDVDSDQPTRDGVNTRLHTAAKLLNLYALAGVPNDKVHLVVLFYGKGVDLALSDQAYEQKFGHPNPNASLIRQLRQANVSMIVCGQALGHQNFVASNIRPGMTLALSALTAREELQAAGYGPVPKEPE</sequence>
<keyword evidence="1" id="KW-0472">Membrane</keyword>
<dbReference type="InterPro" id="IPR027396">
    <property type="entry name" value="DsrEFH-like"/>
</dbReference>
<keyword evidence="3" id="KW-1185">Reference proteome</keyword>
<reference evidence="2 3" key="1">
    <citation type="journal article" date="2014" name="Int. J. Syst. Evol. Microbiol.">
        <title>Fulvimonas yonginensis sp. nov., isolated from greenhouse soil, and emended description of the genus Fulvimonas.</title>
        <authorList>
            <person name="Ahn J.H."/>
            <person name="Kim S.J."/>
            <person name="Weon H.Y."/>
            <person name="Hong S.B."/>
            <person name="Seok S.J."/>
            <person name="Kwon S.W."/>
        </authorList>
    </citation>
    <scope>NUCLEOTIDE SEQUENCE [LARGE SCALE GENOMIC DNA]</scope>
    <source>
        <strain evidence="2 3">KACC 16952</strain>
    </source>
</reference>
<dbReference type="Pfam" id="PF02635">
    <property type="entry name" value="DsrE"/>
    <property type="match status" value="1"/>
</dbReference>
<gene>
    <name evidence="2" type="ORF">WAT24_04230</name>
</gene>
<dbReference type="Gene3D" id="3.40.1260.10">
    <property type="entry name" value="DsrEFH-like"/>
    <property type="match status" value="1"/>
</dbReference>
<keyword evidence="1" id="KW-0812">Transmembrane</keyword>
<dbReference type="InterPro" id="IPR003787">
    <property type="entry name" value="Sulphur_relay_DsrE/F-like"/>
</dbReference>
<dbReference type="SUPFAM" id="SSF75169">
    <property type="entry name" value="DsrEFH-like"/>
    <property type="match status" value="1"/>
</dbReference>
<accession>A0ABU8J9P8</accession>
<dbReference type="RefSeq" id="WP_336806586.1">
    <property type="nucleotide sequence ID" value="NZ_JBBBNY010000002.1"/>
</dbReference>
<name>A0ABU8J9P8_9GAMM</name>
<dbReference type="Proteomes" id="UP001381174">
    <property type="component" value="Unassembled WGS sequence"/>
</dbReference>